<keyword evidence="4 8" id="KW-0378">Hydrolase</keyword>
<dbReference type="Gene3D" id="3.30.2010.10">
    <property type="entry name" value="Metalloproteases ('zincins'), catalytic domain"/>
    <property type="match status" value="1"/>
</dbReference>
<dbReference type="InterPro" id="IPR051156">
    <property type="entry name" value="Mito/Outer_Membr_Metalloprot"/>
</dbReference>
<dbReference type="RefSeq" id="WP_249707659.1">
    <property type="nucleotide sequence ID" value="NZ_JAMFMB010000005.1"/>
</dbReference>
<gene>
    <name evidence="8" type="ORF">M3P21_05875</name>
</gene>
<evidence type="ECO:0000313" key="9">
    <source>
        <dbReference type="Proteomes" id="UP001203880"/>
    </source>
</evidence>
<evidence type="ECO:0000256" key="2">
    <source>
        <dbReference type="ARBA" id="ARBA00022670"/>
    </source>
</evidence>
<dbReference type="EC" id="3.4.24.-" evidence="8"/>
<evidence type="ECO:0000313" key="8">
    <source>
        <dbReference type="EMBL" id="MCL6283058.1"/>
    </source>
</evidence>
<comment type="caution">
    <text evidence="8">The sequence shown here is derived from an EMBL/GenBank/DDBJ whole genome shotgun (WGS) entry which is preliminary data.</text>
</comment>
<dbReference type="GO" id="GO:0008237">
    <property type="term" value="F:metallopeptidase activity"/>
    <property type="evidence" value="ECO:0007669"/>
    <property type="project" value="UniProtKB-KW"/>
</dbReference>
<keyword evidence="9" id="KW-1185">Reference proteome</keyword>
<reference evidence="8" key="1">
    <citation type="submission" date="2022-05" db="EMBL/GenBank/DDBJ databases">
        <authorList>
            <person name="Park J.-S."/>
        </authorList>
    </citation>
    <scope>NUCLEOTIDE SEQUENCE</scope>
    <source>
        <strain evidence="8">2012CJ41-6</strain>
    </source>
</reference>
<sequence>MPISHVAAMAFDRVSRLASIPALALSCLLFVITTIPAAAVGLLRDPDIENGLRELSFPILRAAGLNPRRVKLLLVDDGRFNAFVLDNNAIYINYGLILQVENAEMLQAVIAHEAAHIANGHIARRMGNIQNAQSNVALGMLLGLAVAVAGSPEAGAGIAAGSRTSSLRGFLKHTRAEESAADRSAVSFLRASGISPRGMVQLHRKFMGQETLSESLQDPYMRSHPLNRDRMRAAEAYVAAYGDTSEPNANADYWFARVKGKLSAFTRSPKWTMRRAQAEPYADVRAMREAVAYHRSQNLSQARAAMDRALSLKPDDPYYLELKGQILMENRRTSEAMQTYAAAAEIAPTEPLILAGYGRSLLALDRPKEALPVLERARTRDFRDARMMRDLAVTYSKLGLNGMASLVTAERYALSGRMEDAGLHAQRAVGQLPTGSPGWQRAEDVLLAAKRAEKRKRKR</sequence>
<dbReference type="Proteomes" id="UP001203880">
    <property type="component" value="Unassembled WGS sequence"/>
</dbReference>
<dbReference type="CDD" id="cd07324">
    <property type="entry name" value="M48C_Oma1-like"/>
    <property type="match status" value="1"/>
</dbReference>
<evidence type="ECO:0000259" key="7">
    <source>
        <dbReference type="Pfam" id="PF01435"/>
    </source>
</evidence>
<keyword evidence="3" id="KW-0479">Metal-binding</keyword>
<evidence type="ECO:0000256" key="5">
    <source>
        <dbReference type="ARBA" id="ARBA00022833"/>
    </source>
</evidence>
<keyword evidence="6 8" id="KW-0482">Metalloprotease</keyword>
<evidence type="ECO:0000256" key="1">
    <source>
        <dbReference type="ARBA" id="ARBA00001947"/>
    </source>
</evidence>
<dbReference type="SUPFAM" id="SSF48452">
    <property type="entry name" value="TPR-like"/>
    <property type="match status" value="1"/>
</dbReference>
<dbReference type="Gene3D" id="1.25.40.10">
    <property type="entry name" value="Tetratricopeptide repeat domain"/>
    <property type="match status" value="1"/>
</dbReference>
<keyword evidence="2" id="KW-0645">Protease</keyword>
<name>A0ABT0PZK4_9RHOB</name>
<proteinExistence type="predicted"/>
<dbReference type="PANTHER" id="PTHR22726">
    <property type="entry name" value="METALLOENDOPEPTIDASE OMA1"/>
    <property type="match status" value="1"/>
</dbReference>
<organism evidence="8 9">
    <name type="scientific">Ruegeria spongiae</name>
    <dbReference type="NCBI Taxonomy" id="2942209"/>
    <lineage>
        <taxon>Bacteria</taxon>
        <taxon>Pseudomonadati</taxon>
        <taxon>Pseudomonadota</taxon>
        <taxon>Alphaproteobacteria</taxon>
        <taxon>Rhodobacterales</taxon>
        <taxon>Roseobacteraceae</taxon>
        <taxon>Ruegeria</taxon>
    </lineage>
</organism>
<comment type="cofactor">
    <cofactor evidence="1">
        <name>Zn(2+)</name>
        <dbReference type="ChEBI" id="CHEBI:29105"/>
    </cofactor>
</comment>
<accession>A0ABT0PZK4</accession>
<dbReference type="PANTHER" id="PTHR22726:SF1">
    <property type="entry name" value="METALLOENDOPEPTIDASE OMA1, MITOCHONDRIAL"/>
    <property type="match status" value="1"/>
</dbReference>
<dbReference type="Pfam" id="PF01435">
    <property type="entry name" value="Peptidase_M48"/>
    <property type="match status" value="1"/>
</dbReference>
<evidence type="ECO:0000256" key="3">
    <source>
        <dbReference type="ARBA" id="ARBA00022723"/>
    </source>
</evidence>
<keyword evidence="5" id="KW-0862">Zinc</keyword>
<protein>
    <submittedName>
        <fullName evidence="8">M48 family metalloprotease</fullName>
        <ecNumber evidence="8">3.4.24.-</ecNumber>
    </submittedName>
</protein>
<evidence type="ECO:0000256" key="4">
    <source>
        <dbReference type="ARBA" id="ARBA00022801"/>
    </source>
</evidence>
<dbReference type="InterPro" id="IPR011990">
    <property type="entry name" value="TPR-like_helical_dom_sf"/>
</dbReference>
<dbReference type="InterPro" id="IPR001915">
    <property type="entry name" value="Peptidase_M48"/>
</dbReference>
<feature type="domain" description="Peptidase M48" evidence="7">
    <location>
        <begin position="56"/>
        <end position="236"/>
    </location>
</feature>
<dbReference type="Pfam" id="PF13432">
    <property type="entry name" value="TPR_16"/>
    <property type="match status" value="1"/>
</dbReference>
<dbReference type="EMBL" id="JAMFMB010000005">
    <property type="protein sequence ID" value="MCL6283058.1"/>
    <property type="molecule type" value="Genomic_DNA"/>
</dbReference>
<evidence type="ECO:0000256" key="6">
    <source>
        <dbReference type="ARBA" id="ARBA00023049"/>
    </source>
</evidence>